<dbReference type="EMBL" id="ML208851">
    <property type="protein sequence ID" value="TFK59988.1"/>
    <property type="molecule type" value="Genomic_DNA"/>
</dbReference>
<proteinExistence type="predicted"/>
<accession>A0ACD3A2E0</accession>
<reference evidence="1 2" key="1">
    <citation type="journal article" date="2019" name="Nat. Ecol. Evol.">
        <title>Megaphylogeny resolves global patterns of mushroom evolution.</title>
        <authorList>
            <person name="Varga T."/>
            <person name="Krizsan K."/>
            <person name="Foldi C."/>
            <person name="Dima B."/>
            <person name="Sanchez-Garcia M."/>
            <person name="Sanchez-Ramirez S."/>
            <person name="Szollosi G.J."/>
            <person name="Szarkandi J.G."/>
            <person name="Papp V."/>
            <person name="Albert L."/>
            <person name="Andreopoulos W."/>
            <person name="Angelini C."/>
            <person name="Antonin V."/>
            <person name="Barry K.W."/>
            <person name="Bougher N.L."/>
            <person name="Buchanan P."/>
            <person name="Buyck B."/>
            <person name="Bense V."/>
            <person name="Catcheside P."/>
            <person name="Chovatia M."/>
            <person name="Cooper J."/>
            <person name="Damon W."/>
            <person name="Desjardin D."/>
            <person name="Finy P."/>
            <person name="Geml J."/>
            <person name="Haridas S."/>
            <person name="Hughes K."/>
            <person name="Justo A."/>
            <person name="Karasinski D."/>
            <person name="Kautmanova I."/>
            <person name="Kiss B."/>
            <person name="Kocsube S."/>
            <person name="Kotiranta H."/>
            <person name="LaButti K.M."/>
            <person name="Lechner B.E."/>
            <person name="Liimatainen K."/>
            <person name="Lipzen A."/>
            <person name="Lukacs Z."/>
            <person name="Mihaltcheva S."/>
            <person name="Morgado L.N."/>
            <person name="Niskanen T."/>
            <person name="Noordeloos M.E."/>
            <person name="Ohm R.A."/>
            <person name="Ortiz-Santana B."/>
            <person name="Ovrebo C."/>
            <person name="Racz N."/>
            <person name="Riley R."/>
            <person name="Savchenko A."/>
            <person name="Shiryaev A."/>
            <person name="Soop K."/>
            <person name="Spirin V."/>
            <person name="Szebenyi C."/>
            <person name="Tomsovsky M."/>
            <person name="Tulloss R.E."/>
            <person name="Uehling J."/>
            <person name="Grigoriev I.V."/>
            <person name="Vagvolgyi C."/>
            <person name="Papp T."/>
            <person name="Martin F.M."/>
            <person name="Miettinen O."/>
            <person name="Hibbett D.S."/>
            <person name="Nagy L.G."/>
        </authorList>
    </citation>
    <scope>NUCLEOTIDE SEQUENCE [LARGE SCALE GENOMIC DNA]</scope>
    <source>
        <strain evidence="1 2">NL-1719</strain>
    </source>
</reference>
<name>A0ACD3A2E0_9AGAR</name>
<evidence type="ECO:0000313" key="2">
    <source>
        <dbReference type="Proteomes" id="UP000308600"/>
    </source>
</evidence>
<sequence>GGYETIPENPGIRRFVWEHFQNVNRIVQRMKYSGGTFSGYKSTICAAEITVVGHNCTYEGQLPEPRMAQAIENW</sequence>
<organism evidence="1 2">
    <name type="scientific">Pluteus cervinus</name>
    <dbReference type="NCBI Taxonomy" id="181527"/>
    <lineage>
        <taxon>Eukaryota</taxon>
        <taxon>Fungi</taxon>
        <taxon>Dikarya</taxon>
        <taxon>Basidiomycota</taxon>
        <taxon>Agaricomycotina</taxon>
        <taxon>Agaricomycetes</taxon>
        <taxon>Agaricomycetidae</taxon>
        <taxon>Agaricales</taxon>
        <taxon>Pluteineae</taxon>
        <taxon>Pluteaceae</taxon>
        <taxon>Pluteus</taxon>
    </lineage>
</organism>
<feature type="non-terminal residue" evidence="1">
    <location>
        <position position="74"/>
    </location>
</feature>
<gene>
    <name evidence="1" type="ORF">BDN72DRAFT_746520</name>
</gene>
<evidence type="ECO:0000313" key="1">
    <source>
        <dbReference type="EMBL" id="TFK59988.1"/>
    </source>
</evidence>
<protein>
    <submittedName>
        <fullName evidence="1">Uncharacterized protein</fullName>
    </submittedName>
</protein>
<dbReference type="Proteomes" id="UP000308600">
    <property type="component" value="Unassembled WGS sequence"/>
</dbReference>
<keyword evidence="2" id="KW-1185">Reference proteome</keyword>
<feature type="non-terminal residue" evidence="1">
    <location>
        <position position="1"/>
    </location>
</feature>